<proteinExistence type="predicted"/>
<gene>
    <name evidence="1" type="ORF">GM668_22835</name>
</gene>
<dbReference type="InterPro" id="IPR050708">
    <property type="entry name" value="T6SS_VgrG/RHS"/>
</dbReference>
<dbReference type="Proteomes" id="UP000484015">
    <property type="component" value="Unassembled WGS sequence"/>
</dbReference>
<dbReference type="Gene3D" id="2.180.10.10">
    <property type="entry name" value="RHS repeat-associated core"/>
    <property type="match status" value="1"/>
</dbReference>
<organism evidence="1 2">
    <name type="scientific">Pseudoduganella ginsengisoli</name>
    <dbReference type="NCBI Taxonomy" id="1462440"/>
    <lineage>
        <taxon>Bacteria</taxon>
        <taxon>Pseudomonadati</taxon>
        <taxon>Pseudomonadota</taxon>
        <taxon>Betaproteobacteria</taxon>
        <taxon>Burkholderiales</taxon>
        <taxon>Oxalobacteraceae</taxon>
        <taxon>Telluria group</taxon>
        <taxon>Pseudoduganella</taxon>
    </lineage>
</organism>
<sequence length="222" mass="22061">MVEIEAEQRKLRSLRHEVDGTGLWYNWHRYYDGSLGRYIQSDPIGLKSGLNTYVYVDGNPLSMVDPTGEFGIPGAVAGAIIGGIGGAFGANATGGNVFRGAIIGATTGALVGGSGAWLTGSVIGNVAIRVAAGSIGNLVGQAQNIGDPCFPGLNVGSVAGSAVGGAVGGVMSPGAWGTSFSGSFATQVVQRAIAGIPGGGASMASSAIGTKSNPPQTKCECK</sequence>
<name>A0A6L6Q5X3_9BURK</name>
<dbReference type="InterPro" id="IPR022385">
    <property type="entry name" value="Rhs_assc_core"/>
</dbReference>
<comment type="caution">
    <text evidence="1">The sequence shown here is derived from an EMBL/GenBank/DDBJ whole genome shotgun (WGS) entry which is preliminary data.</text>
</comment>
<protein>
    <recommendedName>
        <fullName evidence="3">RHS repeat-associated core domain-containing protein</fullName>
    </recommendedName>
</protein>
<reference evidence="1 2" key="1">
    <citation type="submission" date="2019-11" db="EMBL/GenBank/DDBJ databases">
        <title>Type strains purchased from KCTC, JCM and DSMZ.</title>
        <authorList>
            <person name="Lu H."/>
        </authorList>
    </citation>
    <scope>NUCLEOTIDE SEQUENCE [LARGE SCALE GENOMIC DNA]</scope>
    <source>
        <strain evidence="1 2">KCTC 42409</strain>
    </source>
</reference>
<accession>A0A6L6Q5X3</accession>
<dbReference type="PANTHER" id="PTHR32305:SF15">
    <property type="entry name" value="PROTEIN RHSA-RELATED"/>
    <property type="match status" value="1"/>
</dbReference>
<keyword evidence="2" id="KW-1185">Reference proteome</keyword>
<evidence type="ECO:0000313" key="1">
    <source>
        <dbReference type="EMBL" id="MTW04916.1"/>
    </source>
</evidence>
<evidence type="ECO:0008006" key="3">
    <source>
        <dbReference type="Google" id="ProtNLM"/>
    </source>
</evidence>
<dbReference type="AlphaFoldDB" id="A0A6L6Q5X3"/>
<dbReference type="PANTHER" id="PTHR32305">
    <property type="match status" value="1"/>
</dbReference>
<dbReference type="EMBL" id="WNLA01000019">
    <property type="protein sequence ID" value="MTW04916.1"/>
    <property type="molecule type" value="Genomic_DNA"/>
</dbReference>
<dbReference type="PRINTS" id="PR00394">
    <property type="entry name" value="RHSPROTEIN"/>
</dbReference>
<dbReference type="NCBIfam" id="TIGR03696">
    <property type="entry name" value="Rhs_assc_core"/>
    <property type="match status" value="1"/>
</dbReference>
<evidence type="ECO:0000313" key="2">
    <source>
        <dbReference type="Proteomes" id="UP000484015"/>
    </source>
</evidence>
<dbReference type="OrthoDB" id="8553452at2"/>